<feature type="chain" id="PRO_5010990853" description="Peptidase S1 domain-containing protein" evidence="9">
    <location>
        <begin position="23"/>
        <end position="285"/>
    </location>
</feature>
<dbReference type="PANTHER" id="PTHR24276:SF91">
    <property type="entry name" value="AT26814P-RELATED"/>
    <property type="match status" value="1"/>
</dbReference>
<keyword evidence="9" id="KW-0732">Signal</keyword>
<dbReference type="InterPro" id="IPR001314">
    <property type="entry name" value="Peptidase_S1A"/>
</dbReference>
<dbReference type="Proteomes" id="UP000075884">
    <property type="component" value="Unassembled WGS sequence"/>
</dbReference>
<keyword evidence="2" id="KW-0222">Digestion</keyword>
<evidence type="ECO:0000256" key="5">
    <source>
        <dbReference type="ARBA" id="ARBA00023157"/>
    </source>
</evidence>
<dbReference type="FunFam" id="2.40.10.10:FF:000034">
    <property type="entry name" value="Eupolytin"/>
    <property type="match status" value="1"/>
</dbReference>
<dbReference type="STRING" id="7168.A0A1Y9H391"/>
<dbReference type="PRINTS" id="PR00722">
    <property type="entry name" value="CHYMOTRYPSIN"/>
</dbReference>
<dbReference type="PROSITE" id="PS00135">
    <property type="entry name" value="TRYPSIN_SER"/>
    <property type="match status" value="1"/>
</dbReference>
<dbReference type="AlphaFoldDB" id="A0A1Y9H391"/>
<dbReference type="GO" id="GO:0006508">
    <property type="term" value="P:proteolysis"/>
    <property type="evidence" value="ECO:0007669"/>
    <property type="project" value="UniProtKB-KW"/>
</dbReference>
<sequence length="285" mass="30190">MVTLTMGPVFVLVALCVAGVFSDEATDVWASRQRRIKAEPNPNPNPGDKKPGKFSGRIVGGTVVKDPIKYLLSLRDGGNHICGASIIAAKYALSAAHCQSPPSDFDRLTLLGGTTQRSDDANGIVFQVDNVVTHARFDPRTYANDIAILRVTKSFLEDSRLAMIPLAPATYKLKVNSVASVSGWGLTGPEANLAPTLLTVRIPITSMSNCVAQWNPVRIAKTAICAGQPGRDSCNGDSGGPLVQDGVQIGLVSWGADQCGSAYPGIYTYVANKAMIAFIEENVKA</sequence>
<dbReference type="GO" id="GO:0007586">
    <property type="term" value="P:digestion"/>
    <property type="evidence" value="ECO:0007669"/>
    <property type="project" value="UniProtKB-KW"/>
</dbReference>
<dbReference type="Pfam" id="PF00089">
    <property type="entry name" value="Trypsin"/>
    <property type="match status" value="1"/>
</dbReference>
<dbReference type="InterPro" id="IPR009003">
    <property type="entry name" value="Peptidase_S1_PA"/>
</dbReference>
<dbReference type="VEuPathDB" id="VectorBase:ADIR015974"/>
<dbReference type="PROSITE" id="PS00134">
    <property type="entry name" value="TRYPSIN_HIS"/>
    <property type="match status" value="1"/>
</dbReference>
<dbReference type="SMART" id="SM00020">
    <property type="entry name" value="Tryp_SPc"/>
    <property type="match status" value="1"/>
</dbReference>
<evidence type="ECO:0000256" key="7">
    <source>
        <dbReference type="RuleBase" id="RU363034"/>
    </source>
</evidence>
<organism evidence="11 12">
    <name type="scientific">Anopheles dirus</name>
    <dbReference type="NCBI Taxonomy" id="7168"/>
    <lineage>
        <taxon>Eukaryota</taxon>
        <taxon>Metazoa</taxon>
        <taxon>Ecdysozoa</taxon>
        <taxon>Arthropoda</taxon>
        <taxon>Hexapoda</taxon>
        <taxon>Insecta</taxon>
        <taxon>Pterygota</taxon>
        <taxon>Neoptera</taxon>
        <taxon>Endopterygota</taxon>
        <taxon>Diptera</taxon>
        <taxon>Nematocera</taxon>
        <taxon>Culicoidea</taxon>
        <taxon>Culicidae</taxon>
        <taxon>Anophelinae</taxon>
        <taxon>Anopheles</taxon>
    </lineage>
</organism>
<accession>A0A1Y9H391</accession>
<feature type="domain" description="Peptidase S1" evidence="10">
    <location>
        <begin position="58"/>
        <end position="284"/>
    </location>
</feature>
<evidence type="ECO:0000313" key="11">
    <source>
        <dbReference type="EnsemblMetazoa" id="ADIR015974-PA"/>
    </source>
</evidence>
<proteinExistence type="inferred from homology"/>
<name>A0A1Y9H391_9DIPT</name>
<evidence type="ECO:0000256" key="6">
    <source>
        <dbReference type="ARBA" id="ARBA00024195"/>
    </source>
</evidence>
<keyword evidence="1 7" id="KW-0645">Protease</keyword>
<reference evidence="12" key="1">
    <citation type="submission" date="2013-03" db="EMBL/GenBank/DDBJ databases">
        <title>The Genome Sequence of Anopheles dirus WRAIR2.</title>
        <authorList>
            <consortium name="The Broad Institute Genomics Platform"/>
            <person name="Neafsey D.E."/>
            <person name="Walton C."/>
            <person name="Walker B."/>
            <person name="Young S.K."/>
            <person name="Zeng Q."/>
            <person name="Gargeya S."/>
            <person name="Fitzgerald M."/>
            <person name="Haas B."/>
            <person name="Abouelleil A."/>
            <person name="Allen A.W."/>
            <person name="Alvarado L."/>
            <person name="Arachchi H.M."/>
            <person name="Berlin A.M."/>
            <person name="Chapman S.B."/>
            <person name="Gainer-Dewar J."/>
            <person name="Goldberg J."/>
            <person name="Griggs A."/>
            <person name="Gujja S."/>
            <person name="Hansen M."/>
            <person name="Howarth C."/>
            <person name="Imamovic A."/>
            <person name="Ireland A."/>
            <person name="Larimer J."/>
            <person name="McCowan C."/>
            <person name="Murphy C."/>
            <person name="Pearson M."/>
            <person name="Poon T.W."/>
            <person name="Priest M."/>
            <person name="Roberts A."/>
            <person name="Saif S."/>
            <person name="Shea T."/>
            <person name="Sisk P."/>
            <person name="Sykes S."/>
            <person name="Wortman J."/>
            <person name="Nusbaum C."/>
            <person name="Birren B."/>
        </authorList>
    </citation>
    <scope>NUCLEOTIDE SEQUENCE [LARGE SCALE GENOMIC DNA]</scope>
    <source>
        <strain evidence="12">WRAIR2</strain>
    </source>
</reference>
<feature type="signal peptide" evidence="9">
    <location>
        <begin position="1"/>
        <end position="22"/>
    </location>
</feature>
<evidence type="ECO:0000256" key="3">
    <source>
        <dbReference type="ARBA" id="ARBA00022801"/>
    </source>
</evidence>
<dbReference type="SUPFAM" id="SSF50494">
    <property type="entry name" value="Trypsin-like serine proteases"/>
    <property type="match status" value="1"/>
</dbReference>
<dbReference type="GO" id="GO:0004252">
    <property type="term" value="F:serine-type endopeptidase activity"/>
    <property type="evidence" value="ECO:0007669"/>
    <property type="project" value="InterPro"/>
</dbReference>
<feature type="region of interest" description="Disordered" evidence="8">
    <location>
        <begin position="34"/>
        <end position="56"/>
    </location>
</feature>
<evidence type="ECO:0000256" key="2">
    <source>
        <dbReference type="ARBA" id="ARBA00022757"/>
    </source>
</evidence>
<dbReference type="PROSITE" id="PS50240">
    <property type="entry name" value="TRYPSIN_DOM"/>
    <property type="match status" value="1"/>
</dbReference>
<evidence type="ECO:0000259" key="10">
    <source>
        <dbReference type="PROSITE" id="PS50240"/>
    </source>
</evidence>
<dbReference type="Gene3D" id="2.40.10.10">
    <property type="entry name" value="Trypsin-like serine proteases"/>
    <property type="match status" value="1"/>
</dbReference>
<dbReference type="InterPro" id="IPR043504">
    <property type="entry name" value="Peptidase_S1_PA_chymotrypsin"/>
</dbReference>
<dbReference type="EnsemblMetazoa" id="ADIR015974-RA">
    <property type="protein sequence ID" value="ADIR015974-PA"/>
    <property type="gene ID" value="ADIR015974"/>
</dbReference>
<evidence type="ECO:0000313" key="12">
    <source>
        <dbReference type="Proteomes" id="UP000075884"/>
    </source>
</evidence>
<keyword evidence="12" id="KW-1185">Reference proteome</keyword>
<evidence type="ECO:0000256" key="1">
    <source>
        <dbReference type="ARBA" id="ARBA00022670"/>
    </source>
</evidence>
<comment type="similarity">
    <text evidence="6">Belongs to the peptidase S1 family. CLIP subfamily.</text>
</comment>
<dbReference type="PANTHER" id="PTHR24276">
    <property type="entry name" value="POLYSERASE-RELATED"/>
    <property type="match status" value="1"/>
</dbReference>
<keyword evidence="4 7" id="KW-0720">Serine protease</keyword>
<dbReference type="CDD" id="cd00190">
    <property type="entry name" value="Tryp_SPc"/>
    <property type="match status" value="1"/>
</dbReference>
<keyword evidence="3 7" id="KW-0378">Hydrolase</keyword>
<dbReference type="InterPro" id="IPR050430">
    <property type="entry name" value="Peptidase_S1"/>
</dbReference>
<evidence type="ECO:0000256" key="4">
    <source>
        <dbReference type="ARBA" id="ARBA00022825"/>
    </source>
</evidence>
<protein>
    <recommendedName>
        <fullName evidence="10">Peptidase S1 domain-containing protein</fullName>
    </recommendedName>
</protein>
<keyword evidence="5" id="KW-1015">Disulfide bond</keyword>
<reference evidence="11" key="2">
    <citation type="submission" date="2020-05" db="UniProtKB">
        <authorList>
            <consortium name="EnsemblMetazoa"/>
        </authorList>
    </citation>
    <scope>IDENTIFICATION</scope>
    <source>
        <strain evidence="11">WRAIR2</strain>
    </source>
</reference>
<dbReference type="InterPro" id="IPR001254">
    <property type="entry name" value="Trypsin_dom"/>
</dbReference>
<evidence type="ECO:0000256" key="9">
    <source>
        <dbReference type="SAM" id="SignalP"/>
    </source>
</evidence>
<dbReference type="InterPro" id="IPR018114">
    <property type="entry name" value="TRYPSIN_HIS"/>
</dbReference>
<dbReference type="InterPro" id="IPR033116">
    <property type="entry name" value="TRYPSIN_SER"/>
</dbReference>
<evidence type="ECO:0000256" key="8">
    <source>
        <dbReference type="SAM" id="MobiDB-lite"/>
    </source>
</evidence>